<proteinExistence type="predicted"/>
<keyword evidence="1" id="KW-1133">Transmembrane helix</keyword>
<evidence type="ECO:0000313" key="3">
    <source>
        <dbReference type="Proteomes" id="UP001162480"/>
    </source>
</evidence>
<organism evidence="2 3">
    <name type="scientific">Octopus vulgaris</name>
    <name type="common">Common octopus</name>
    <dbReference type="NCBI Taxonomy" id="6645"/>
    <lineage>
        <taxon>Eukaryota</taxon>
        <taxon>Metazoa</taxon>
        <taxon>Spiralia</taxon>
        <taxon>Lophotrochozoa</taxon>
        <taxon>Mollusca</taxon>
        <taxon>Cephalopoda</taxon>
        <taxon>Coleoidea</taxon>
        <taxon>Octopodiformes</taxon>
        <taxon>Octopoda</taxon>
        <taxon>Incirrata</taxon>
        <taxon>Octopodidae</taxon>
        <taxon>Octopus</taxon>
    </lineage>
</organism>
<evidence type="ECO:0000313" key="2">
    <source>
        <dbReference type="EMBL" id="CAI9739923.1"/>
    </source>
</evidence>
<reference evidence="2" key="1">
    <citation type="submission" date="2023-08" db="EMBL/GenBank/DDBJ databases">
        <authorList>
            <person name="Alioto T."/>
            <person name="Alioto T."/>
            <person name="Gomez Garrido J."/>
        </authorList>
    </citation>
    <scope>NUCLEOTIDE SEQUENCE</scope>
</reference>
<keyword evidence="3" id="KW-1185">Reference proteome</keyword>
<evidence type="ECO:0000256" key="1">
    <source>
        <dbReference type="SAM" id="Phobius"/>
    </source>
</evidence>
<name>A0AA36BSR2_OCTVU</name>
<feature type="transmembrane region" description="Helical" evidence="1">
    <location>
        <begin position="60"/>
        <end position="80"/>
    </location>
</feature>
<protein>
    <submittedName>
        <fullName evidence="2">Uncharacterized protein</fullName>
    </submittedName>
</protein>
<accession>A0AA36BSR2</accession>
<keyword evidence="1" id="KW-0472">Membrane</keyword>
<dbReference type="AlphaFoldDB" id="A0AA36BSR2"/>
<dbReference type="EMBL" id="OX597837">
    <property type="protein sequence ID" value="CAI9739923.1"/>
    <property type="molecule type" value="Genomic_DNA"/>
</dbReference>
<sequence length="87" mass="9994">MWMCIIHPMESRSAGIPQGQVFYCNARMHNQLILARTKNIKRHKGILNNLYHPDQFCPKIFVIELMFSTVGSSISAVFLIQGMNNLE</sequence>
<gene>
    <name evidence="2" type="ORF">OCTVUL_1B005082</name>
</gene>
<dbReference type="Proteomes" id="UP001162480">
    <property type="component" value="Chromosome 24"/>
</dbReference>
<keyword evidence="1" id="KW-0812">Transmembrane</keyword>